<dbReference type="Gene3D" id="1.10.10.10">
    <property type="entry name" value="Winged helix-like DNA-binding domain superfamily/Winged helix DNA-binding domain"/>
    <property type="match status" value="1"/>
</dbReference>
<dbReference type="PANTHER" id="PTHR35790:SF4">
    <property type="entry name" value="HTH-TYPE TRANSCRIPTIONAL REGULATOR PCHR"/>
    <property type="match status" value="1"/>
</dbReference>
<dbReference type="SUPFAM" id="SSF46785">
    <property type="entry name" value="Winged helix' DNA-binding domain"/>
    <property type="match status" value="1"/>
</dbReference>
<dbReference type="PANTHER" id="PTHR35790">
    <property type="entry name" value="HTH-TYPE TRANSCRIPTIONAL REGULATOR PCHR"/>
    <property type="match status" value="1"/>
</dbReference>
<dbReference type="Pfam" id="PF01047">
    <property type="entry name" value="MarR"/>
    <property type="match status" value="1"/>
</dbReference>
<dbReference type="Proteomes" id="UP000679779">
    <property type="component" value="Unassembled WGS sequence"/>
</dbReference>
<comment type="caution">
    <text evidence="5">The sequence shown here is derived from an EMBL/GenBank/DDBJ whole genome shotgun (WGS) entry which is preliminary data.</text>
</comment>
<accession>A0A920C913</accession>
<dbReference type="AlphaFoldDB" id="A0A920C913"/>
<reference evidence="5" key="1">
    <citation type="submission" date="2021-03" db="EMBL/GenBank/DDBJ databases">
        <title>Antimicrobial resistance genes in bacteria isolated from Japanese honey, and their potential for conferring macrolide and lincosamide resistance in the American foulbrood pathogen Paenibacillus larvae.</title>
        <authorList>
            <person name="Okamoto M."/>
            <person name="Kumagai M."/>
            <person name="Kanamori H."/>
            <person name="Takamatsu D."/>
        </authorList>
    </citation>
    <scope>NUCLEOTIDE SEQUENCE</scope>
    <source>
        <strain evidence="5">J2TS6</strain>
    </source>
</reference>
<dbReference type="InterPro" id="IPR036390">
    <property type="entry name" value="WH_DNA-bd_sf"/>
</dbReference>
<dbReference type="InterPro" id="IPR036388">
    <property type="entry name" value="WH-like_DNA-bd_sf"/>
</dbReference>
<proteinExistence type="predicted"/>
<dbReference type="PROSITE" id="PS50995">
    <property type="entry name" value="HTH_MARR_2"/>
    <property type="match status" value="1"/>
</dbReference>
<name>A0A920C913_9BACL</name>
<sequence>MSTNEELSRIFNRVSERHNLLKKMEEKNYKFMHENTFMEVHCIDFIEKMQDPNVSKLAKTFQVTRGAISKVTKRLLEIGAIESYQKPGNKKEIYFKLTDIGREIYLEHEKMHETRIEKDSEFFSPLSEAEKDQMIRMLHKIYGQIAEELKKMGLDNYI</sequence>
<evidence type="ECO:0000256" key="2">
    <source>
        <dbReference type="ARBA" id="ARBA00023125"/>
    </source>
</evidence>
<evidence type="ECO:0000259" key="4">
    <source>
        <dbReference type="PROSITE" id="PS50995"/>
    </source>
</evidence>
<evidence type="ECO:0000256" key="1">
    <source>
        <dbReference type="ARBA" id="ARBA00023015"/>
    </source>
</evidence>
<dbReference type="PROSITE" id="PS01117">
    <property type="entry name" value="HTH_MARR_1"/>
    <property type="match status" value="1"/>
</dbReference>
<evidence type="ECO:0000256" key="3">
    <source>
        <dbReference type="ARBA" id="ARBA00023163"/>
    </source>
</evidence>
<feature type="domain" description="HTH marR-type" evidence="4">
    <location>
        <begin position="4"/>
        <end position="143"/>
    </location>
</feature>
<dbReference type="InterPro" id="IPR023187">
    <property type="entry name" value="Tscrpt_reg_MarR-type_CS"/>
</dbReference>
<evidence type="ECO:0000313" key="5">
    <source>
        <dbReference type="EMBL" id="GIO29308.1"/>
    </source>
</evidence>
<dbReference type="GO" id="GO:0003677">
    <property type="term" value="F:DNA binding"/>
    <property type="evidence" value="ECO:0007669"/>
    <property type="project" value="UniProtKB-KW"/>
</dbReference>
<dbReference type="EMBL" id="BORQ01000001">
    <property type="protein sequence ID" value="GIO29308.1"/>
    <property type="molecule type" value="Genomic_DNA"/>
</dbReference>
<keyword evidence="1" id="KW-0805">Transcription regulation</keyword>
<dbReference type="GO" id="GO:0003700">
    <property type="term" value="F:DNA-binding transcription factor activity"/>
    <property type="evidence" value="ECO:0007669"/>
    <property type="project" value="InterPro"/>
</dbReference>
<keyword evidence="2" id="KW-0238">DNA-binding</keyword>
<dbReference type="RefSeq" id="WP_160038260.1">
    <property type="nucleotide sequence ID" value="NZ_BORQ01000001.1"/>
</dbReference>
<keyword evidence="6" id="KW-1185">Reference proteome</keyword>
<dbReference type="SMART" id="SM00347">
    <property type="entry name" value="HTH_MARR"/>
    <property type="match status" value="1"/>
</dbReference>
<dbReference type="InterPro" id="IPR000835">
    <property type="entry name" value="HTH_MarR-typ"/>
</dbReference>
<gene>
    <name evidence="5" type="ORF">J2TS6_04490</name>
</gene>
<evidence type="ECO:0000313" key="6">
    <source>
        <dbReference type="Proteomes" id="UP000679779"/>
    </source>
</evidence>
<organism evidence="5 6">
    <name type="scientific">Paenibacillus albilobatus</name>
    <dbReference type="NCBI Taxonomy" id="2716884"/>
    <lineage>
        <taxon>Bacteria</taxon>
        <taxon>Bacillati</taxon>
        <taxon>Bacillota</taxon>
        <taxon>Bacilli</taxon>
        <taxon>Bacillales</taxon>
        <taxon>Paenibacillaceae</taxon>
        <taxon>Paenibacillus</taxon>
    </lineage>
</organism>
<dbReference type="InterPro" id="IPR052067">
    <property type="entry name" value="Metal_resp_HTH_trans_reg"/>
</dbReference>
<keyword evidence="3" id="KW-0804">Transcription</keyword>
<protein>
    <submittedName>
        <fullName evidence="5">MarR family transcriptional regulator</fullName>
    </submittedName>
</protein>